<accession>A0A0G1UEH8</accession>
<dbReference type="GO" id="GO:0003677">
    <property type="term" value="F:DNA binding"/>
    <property type="evidence" value="ECO:0007669"/>
    <property type="project" value="InterPro"/>
</dbReference>
<dbReference type="AlphaFoldDB" id="A0A0G1UEH8"/>
<protein>
    <submittedName>
        <fullName evidence="2">YapH protein</fullName>
    </submittedName>
</protein>
<sequence>MSKFLPTTTEHSRLTIQEAAVFLQVSAKTLRRWEKAGFLIPERTPGNQRRYNLQQLKSFSFSKKPVLTHPAFSPRSHLFLPSLTVPRFKFPSTRIILPLVTLALSSFFLLNPSTLNFLKSNLPSLVTPGLRTSPEVTQLSSAVSEIANQVLASETALNDFTFGVNVISSFAEDSTFRKNLTVEGLLTAPNIIYSIKAGENITITPGQNPTISATGGVTSLQGSTGEVSLSAGGGISISGLTISNSDLGSSQKIWKTIKVTGQSDLVAGSNTDELTFAAGTGIGLTTNTTDKKLTVAVSTIPTTAGGTNLTSYTTGDILYASDTNTLAKLPIGSSGQSLTVSAGIPAWASGSSSNWQRNSGALAPLNITDDLLLGGTSTASATFQVISSTGSITTAGDLALNGSDLTSDSNLTLNAAGYTRIGDTGTPGSATGDDDLYVEGDLEIDAALILGSDSITDITGNGLTVSSSALTINLPSATDALSSTTSSGSGLEALSAGLTLLQGCSDAQILKWNETTDVWECASDSGASSAIINVENNDVAVGVNVDTLDFSTDFSVTASPTNEANVAIADDILNFTEFSDSLSLDAPTTITNSLSGNFILDLTSTGDFVISDAGTPFAEFTDSGTFTLDSLTLDGTSLDSSAALNLGTASATSINIGSSAISTTVASNLTLTTGRTLTINSDAFTDLTGNGLAVSSGSLAINITTSGTTGSTSSNSGLEVGSSGLTLLKGCADNELLKWTDAGGWACATDTSGGLSQYWQLNSNVLAPGGSATVTDRLVLGGQTSTVHQLEINGAVTGKALVALTETGDQNILTASTSASTTVFNLGRT</sequence>
<dbReference type="Proteomes" id="UP000034877">
    <property type="component" value="Unassembled WGS sequence"/>
</dbReference>
<dbReference type="Pfam" id="PF00376">
    <property type="entry name" value="MerR"/>
    <property type="match status" value="1"/>
</dbReference>
<dbReference type="SMART" id="SM00422">
    <property type="entry name" value="HTH_MERR"/>
    <property type="match status" value="1"/>
</dbReference>
<evidence type="ECO:0000313" key="3">
    <source>
        <dbReference type="Proteomes" id="UP000034877"/>
    </source>
</evidence>
<dbReference type="InterPro" id="IPR000551">
    <property type="entry name" value="MerR-type_HTH_dom"/>
</dbReference>
<dbReference type="Gene3D" id="1.10.1660.10">
    <property type="match status" value="1"/>
</dbReference>
<proteinExistence type="predicted"/>
<name>A0A0G1UEH8_9BACT</name>
<dbReference type="EMBL" id="LCPE01000033">
    <property type="protein sequence ID" value="KKU92562.1"/>
    <property type="molecule type" value="Genomic_DNA"/>
</dbReference>
<evidence type="ECO:0000259" key="1">
    <source>
        <dbReference type="PROSITE" id="PS50937"/>
    </source>
</evidence>
<dbReference type="GO" id="GO:0006355">
    <property type="term" value="P:regulation of DNA-templated transcription"/>
    <property type="evidence" value="ECO:0007669"/>
    <property type="project" value="InterPro"/>
</dbReference>
<dbReference type="PATRIC" id="fig|1618365.3.peg.748"/>
<dbReference type="CDD" id="cd04762">
    <property type="entry name" value="HTH_MerR-trunc"/>
    <property type="match status" value="1"/>
</dbReference>
<reference evidence="2 3" key="1">
    <citation type="journal article" date="2015" name="Nature">
        <title>rRNA introns, odd ribosomes, and small enigmatic genomes across a large radiation of phyla.</title>
        <authorList>
            <person name="Brown C.T."/>
            <person name="Hug L.A."/>
            <person name="Thomas B.C."/>
            <person name="Sharon I."/>
            <person name="Castelle C.J."/>
            <person name="Singh A."/>
            <person name="Wilkins M.J."/>
            <person name="Williams K.H."/>
            <person name="Banfield J.F."/>
        </authorList>
    </citation>
    <scope>NUCLEOTIDE SEQUENCE [LARGE SCALE GENOMIC DNA]</scope>
</reference>
<dbReference type="SUPFAM" id="SSF46955">
    <property type="entry name" value="Putative DNA-binding domain"/>
    <property type="match status" value="1"/>
</dbReference>
<dbReference type="PROSITE" id="PS50937">
    <property type="entry name" value="HTH_MERR_2"/>
    <property type="match status" value="1"/>
</dbReference>
<evidence type="ECO:0000313" key="2">
    <source>
        <dbReference type="EMBL" id="KKU92562.1"/>
    </source>
</evidence>
<comment type="caution">
    <text evidence="2">The sequence shown here is derived from an EMBL/GenBank/DDBJ whole genome shotgun (WGS) entry which is preliminary data.</text>
</comment>
<organism evidence="2 3">
    <name type="scientific">Candidatus Amesbacteria bacterium GW2011_GWC1_48_10</name>
    <dbReference type="NCBI Taxonomy" id="1618365"/>
    <lineage>
        <taxon>Bacteria</taxon>
        <taxon>Candidatus Amesiibacteriota</taxon>
    </lineage>
</organism>
<feature type="non-terminal residue" evidence="2">
    <location>
        <position position="829"/>
    </location>
</feature>
<gene>
    <name evidence="2" type="primary">yapH</name>
    <name evidence="2" type="ORF">UY22_C0033G0012</name>
</gene>
<feature type="domain" description="HTH merR-type" evidence="1">
    <location>
        <begin position="13"/>
        <end position="56"/>
    </location>
</feature>
<dbReference type="InterPro" id="IPR009061">
    <property type="entry name" value="DNA-bd_dom_put_sf"/>
</dbReference>